<sequence length="155" mass="17813">MFFMGAAAAAAAALALMSDDLFRSSRHGHMVERHHHTTTQITTTRRTRVHAYPPITHTSTHRFNYFYLWPVALIIPTSLHRRSEAPPWPWPWPITAESAGGGRGERRWGGIMICERADKLVVMHPLPPKKKKKKHRRCPNDSHSLRREAEQYFGA</sequence>
<name>A0AAD4QKU5_9AGAM</name>
<comment type="caution">
    <text evidence="3">The sequence shown here is derived from an EMBL/GenBank/DDBJ whole genome shotgun (WGS) entry which is preliminary data.</text>
</comment>
<evidence type="ECO:0008006" key="5">
    <source>
        <dbReference type="Google" id="ProtNLM"/>
    </source>
</evidence>
<feature type="compositionally biased region" description="Basic residues" evidence="1">
    <location>
        <begin position="127"/>
        <end position="137"/>
    </location>
</feature>
<feature type="signal peptide" evidence="2">
    <location>
        <begin position="1"/>
        <end position="15"/>
    </location>
</feature>
<reference evidence="3" key="1">
    <citation type="journal article" date="2022" name="New Phytol.">
        <title>Evolutionary transition to the ectomycorrhizal habit in the genomes of a hyperdiverse lineage of mushroom-forming fungi.</title>
        <authorList>
            <person name="Looney B."/>
            <person name="Miyauchi S."/>
            <person name="Morin E."/>
            <person name="Drula E."/>
            <person name="Courty P.E."/>
            <person name="Kohler A."/>
            <person name="Kuo A."/>
            <person name="LaButti K."/>
            <person name="Pangilinan J."/>
            <person name="Lipzen A."/>
            <person name="Riley R."/>
            <person name="Andreopoulos W."/>
            <person name="He G."/>
            <person name="Johnson J."/>
            <person name="Nolan M."/>
            <person name="Tritt A."/>
            <person name="Barry K.W."/>
            <person name="Grigoriev I.V."/>
            <person name="Nagy L.G."/>
            <person name="Hibbett D."/>
            <person name="Henrissat B."/>
            <person name="Matheny P.B."/>
            <person name="Labbe J."/>
            <person name="Martin F.M."/>
        </authorList>
    </citation>
    <scope>NUCLEOTIDE SEQUENCE</scope>
    <source>
        <strain evidence="3">BPL690</strain>
    </source>
</reference>
<evidence type="ECO:0000256" key="1">
    <source>
        <dbReference type="SAM" id="MobiDB-lite"/>
    </source>
</evidence>
<dbReference type="Proteomes" id="UP001203297">
    <property type="component" value="Unassembled WGS sequence"/>
</dbReference>
<feature type="chain" id="PRO_5041905492" description="Secreted protein" evidence="2">
    <location>
        <begin position="16"/>
        <end position="155"/>
    </location>
</feature>
<feature type="compositionally biased region" description="Basic and acidic residues" evidence="1">
    <location>
        <begin position="138"/>
        <end position="155"/>
    </location>
</feature>
<feature type="region of interest" description="Disordered" evidence="1">
    <location>
        <begin position="127"/>
        <end position="155"/>
    </location>
</feature>
<gene>
    <name evidence="3" type="ORF">B0F90DRAFT_395854</name>
</gene>
<evidence type="ECO:0000313" key="3">
    <source>
        <dbReference type="EMBL" id="KAI0300658.1"/>
    </source>
</evidence>
<proteinExistence type="predicted"/>
<keyword evidence="4" id="KW-1185">Reference proteome</keyword>
<evidence type="ECO:0000313" key="4">
    <source>
        <dbReference type="Proteomes" id="UP001203297"/>
    </source>
</evidence>
<dbReference type="EMBL" id="WTXG01000017">
    <property type="protein sequence ID" value="KAI0300658.1"/>
    <property type="molecule type" value="Genomic_DNA"/>
</dbReference>
<accession>A0AAD4QKU5</accession>
<evidence type="ECO:0000256" key="2">
    <source>
        <dbReference type="SAM" id="SignalP"/>
    </source>
</evidence>
<organism evidence="3 4">
    <name type="scientific">Multifurca ochricompacta</name>
    <dbReference type="NCBI Taxonomy" id="376703"/>
    <lineage>
        <taxon>Eukaryota</taxon>
        <taxon>Fungi</taxon>
        <taxon>Dikarya</taxon>
        <taxon>Basidiomycota</taxon>
        <taxon>Agaricomycotina</taxon>
        <taxon>Agaricomycetes</taxon>
        <taxon>Russulales</taxon>
        <taxon>Russulaceae</taxon>
        <taxon>Multifurca</taxon>
    </lineage>
</organism>
<protein>
    <recommendedName>
        <fullName evidence="5">Secreted protein</fullName>
    </recommendedName>
</protein>
<dbReference type="AlphaFoldDB" id="A0AAD4QKU5"/>
<keyword evidence="2" id="KW-0732">Signal</keyword>